<dbReference type="EMBL" id="CAJGYO010000003">
    <property type="protein sequence ID" value="CAD6218656.1"/>
    <property type="molecule type" value="Genomic_DNA"/>
</dbReference>
<dbReference type="PANTHER" id="PTHR32166:SF122">
    <property type="entry name" value="OS09G0499600 PROTEIN"/>
    <property type="match status" value="1"/>
</dbReference>
<evidence type="ECO:0000256" key="1">
    <source>
        <dbReference type="ARBA" id="ARBA00004123"/>
    </source>
</evidence>
<comment type="subcellular location">
    <subcellularLocation>
        <location evidence="1">Nucleus</location>
    </subcellularLocation>
</comment>
<evidence type="ECO:0000313" key="14">
    <source>
        <dbReference type="Proteomes" id="UP000604825"/>
    </source>
</evidence>
<gene>
    <name evidence="13" type="ORF">NCGR_LOCUS12507</name>
</gene>
<dbReference type="InterPro" id="IPR008906">
    <property type="entry name" value="HATC_C_dom"/>
</dbReference>
<keyword evidence="3" id="KW-0479">Metal-binding</keyword>
<evidence type="ECO:0008006" key="15">
    <source>
        <dbReference type="Google" id="ProtNLM"/>
    </source>
</evidence>
<feature type="domain" description="BED-type" evidence="10">
    <location>
        <begin position="186"/>
        <end position="222"/>
    </location>
</feature>
<dbReference type="InterPro" id="IPR012337">
    <property type="entry name" value="RNaseH-like_sf"/>
</dbReference>
<dbReference type="GO" id="GO:0046983">
    <property type="term" value="F:protein dimerization activity"/>
    <property type="evidence" value="ECO:0007669"/>
    <property type="project" value="InterPro"/>
</dbReference>
<keyword evidence="5" id="KW-0862">Zinc</keyword>
<feature type="compositionally biased region" description="Basic and acidic residues" evidence="9">
    <location>
        <begin position="137"/>
        <end position="162"/>
    </location>
</feature>
<evidence type="ECO:0000259" key="11">
    <source>
        <dbReference type="Pfam" id="PF04937"/>
    </source>
</evidence>
<keyword evidence="7" id="KW-0539">Nucleus</keyword>
<evidence type="ECO:0000256" key="3">
    <source>
        <dbReference type="ARBA" id="ARBA00022723"/>
    </source>
</evidence>
<dbReference type="InterPro" id="IPR003656">
    <property type="entry name" value="Znf_BED"/>
</dbReference>
<feature type="region of interest" description="Disordered" evidence="9">
    <location>
        <begin position="279"/>
        <end position="312"/>
    </location>
</feature>
<keyword evidence="6" id="KW-0238">DNA-binding</keyword>
<comment type="similarity">
    <text evidence="2">Belongs to the complex I NDUFA12 subunit family.</text>
</comment>
<evidence type="ECO:0000256" key="6">
    <source>
        <dbReference type="ARBA" id="ARBA00023125"/>
    </source>
</evidence>
<evidence type="ECO:0000313" key="13">
    <source>
        <dbReference type="EMBL" id="CAD6218656.1"/>
    </source>
</evidence>
<feature type="compositionally biased region" description="Polar residues" evidence="9">
    <location>
        <begin position="299"/>
        <end position="312"/>
    </location>
</feature>
<dbReference type="InterPro" id="IPR007021">
    <property type="entry name" value="DUF659"/>
</dbReference>
<dbReference type="SUPFAM" id="SSF53098">
    <property type="entry name" value="Ribonuclease H-like"/>
    <property type="match status" value="1"/>
</dbReference>
<evidence type="ECO:0000259" key="10">
    <source>
        <dbReference type="Pfam" id="PF02892"/>
    </source>
</evidence>
<dbReference type="AlphaFoldDB" id="A0A811N9V5"/>
<organism evidence="13 14">
    <name type="scientific">Miscanthus lutarioriparius</name>
    <dbReference type="NCBI Taxonomy" id="422564"/>
    <lineage>
        <taxon>Eukaryota</taxon>
        <taxon>Viridiplantae</taxon>
        <taxon>Streptophyta</taxon>
        <taxon>Embryophyta</taxon>
        <taxon>Tracheophyta</taxon>
        <taxon>Spermatophyta</taxon>
        <taxon>Magnoliopsida</taxon>
        <taxon>Liliopsida</taxon>
        <taxon>Poales</taxon>
        <taxon>Poaceae</taxon>
        <taxon>PACMAD clade</taxon>
        <taxon>Panicoideae</taxon>
        <taxon>Andropogonodae</taxon>
        <taxon>Andropogoneae</taxon>
        <taxon>Saccharinae</taxon>
        <taxon>Miscanthus</taxon>
    </lineage>
</organism>
<dbReference type="GO" id="GO:0003677">
    <property type="term" value="F:DNA binding"/>
    <property type="evidence" value="ECO:0007669"/>
    <property type="project" value="UniProtKB-KW"/>
</dbReference>
<feature type="region of interest" description="Disordered" evidence="9">
    <location>
        <begin position="121"/>
        <end position="163"/>
    </location>
</feature>
<evidence type="ECO:0000256" key="2">
    <source>
        <dbReference type="ARBA" id="ARBA00007355"/>
    </source>
</evidence>
<dbReference type="GO" id="GO:0005634">
    <property type="term" value="C:nucleus"/>
    <property type="evidence" value="ECO:0007669"/>
    <property type="project" value="UniProtKB-SubCell"/>
</dbReference>
<dbReference type="GO" id="GO:0045271">
    <property type="term" value="C:respiratory chain complex I"/>
    <property type="evidence" value="ECO:0007669"/>
    <property type="project" value="InterPro"/>
</dbReference>
<reference evidence="13" key="1">
    <citation type="submission" date="2020-10" db="EMBL/GenBank/DDBJ databases">
        <authorList>
            <person name="Han B."/>
            <person name="Lu T."/>
            <person name="Zhao Q."/>
            <person name="Huang X."/>
            <person name="Zhao Y."/>
        </authorList>
    </citation>
    <scope>NUCLEOTIDE SEQUENCE</scope>
</reference>
<keyword evidence="14" id="KW-1185">Reference proteome</keyword>
<keyword evidence="4" id="KW-0863">Zinc-finger</keyword>
<feature type="domain" description="DUF659" evidence="11">
    <location>
        <begin position="378"/>
        <end position="529"/>
    </location>
</feature>
<evidence type="ECO:0000259" key="12">
    <source>
        <dbReference type="Pfam" id="PF05699"/>
    </source>
</evidence>
<dbReference type="PANTHER" id="PTHR32166">
    <property type="entry name" value="OSJNBA0013A04.12 PROTEIN"/>
    <property type="match status" value="1"/>
</dbReference>
<proteinExistence type="inferred from homology"/>
<name>A0A811N9V5_9POAL</name>
<feature type="domain" description="HAT C-terminal dimerisation" evidence="12">
    <location>
        <begin position="751"/>
        <end position="820"/>
    </location>
</feature>
<dbReference type="OrthoDB" id="749890at2759"/>
<evidence type="ECO:0000256" key="7">
    <source>
        <dbReference type="ARBA" id="ARBA00023242"/>
    </source>
</evidence>
<keyword evidence="8" id="KW-0175">Coiled coil</keyword>
<dbReference type="GO" id="GO:0008270">
    <property type="term" value="F:zinc ion binding"/>
    <property type="evidence" value="ECO:0007669"/>
    <property type="project" value="UniProtKB-KW"/>
</dbReference>
<sequence>MSKRLLSRLLGMFQSRTQVGVDKAGNRYFTRVEEVDGGMKERRWVEFKGADQDSTTVPVEWICWLNGQRKKAPTPEELAELEARRERVKQNIELLKKKEEEERKTGTRLVKKIGKAESPNLQSFVKQQFSGTPDQQKGLEEVSRPKDSTHTEDATTDNERTEVAGTASTGVTLMASPSASSRPLDPAWVHAKVDASSRNAIICLHCGKKIGGGGITRFKYHLAGVPGQVESCKKVPDDVKRLIIQQIDEKWRNEERRYETRDARRSRVKDSSDAIFSTEGGSESLFRPSRKRRTGYFPPQTTTGSEPSSGTFMTSEDMVQLQHGVDGTEAPNDLLHEAIIAMARWWYDADVPFSAANSPFYQPMLEAIISAGLGFKGPSYHDLRNPLLKQIAEDIRQYLDDLKKEWSLHGCSIIADRQKDYGEGSIINFLVYCPRGTMFLKSVDTSTEKSDLLEIFDQVIREVGSQNIVQFITDIDARYKVAVKVLEERYGTFVWSPCAARCIDLMLENFADPRYFPMINETLGKARKITKFVYNHAWVLSLMRKEFTNGRDLCRPGISRFATHFLSLQSIVKFEKELRQMVTSNKWVKSTYAKGGVGKDVTAIIMKDVDFWTKSKHVVKVTEPLLCVLRLVDSNEKTSMGYLYDAMEKAKESIRARMMHKACLYGPYVRVIDARMEKQLHSPLHAAGCFFNPCIYFSPSFKMQSYAFRGLIKTITSLVPDDDVQDKIFLQLEEYKKSTGDFGLPIAIRQREKLNPVAWWDNFGNGTIELQRLAIRVLSQCCSATGCERSWDTFKDLHSRKLSRLERSRLSDVVFVRYNLKLQERNLRKLKDSIDPISLDNIDVLDEWVSEEPSLLCRDDLNWESLDAPFAELTLDDDEEFVAVDDGEEAPMAALSWPAADDLYCPQPDQDPYLYVTQDCET</sequence>
<evidence type="ECO:0000256" key="8">
    <source>
        <dbReference type="SAM" id="Coils"/>
    </source>
</evidence>
<dbReference type="Pfam" id="PF02892">
    <property type="entry name" value="zf-BED"/>
    <property type="match status" value="1"/>
</dbReference>
<evidence type="ECO:0000256" key="4">
    <source>
        <dbReference type="ARBA" id="ARBA00022771"/>
    </source>
</evidence>
<dbReference type="Pfam" id="PF04937">
    <property type="entry name" value="DUF659"/>
    <property type="match status" value="1"/>
</dbReference>
<accession>A0A811N9V5</accession>
<evidence type="ECO:0000256" key="9">
    <source>
        <dbReference type="SAM" id="MobiDB-lite"/>
    </source>
</evidence>
<feature type="compositionally biased region" description="Polar residues" evidence="9">
    <location>
        <begin position="121"/>
        <end position="135"/>
    </location>
</feature>
<evidence type="ECO:0000256" key="5">
    <source>
        <dbReference type="ARBA" id="ARBA00022833"/>
    </source>
</evidence>
<feature type="coiled-coil region" evidence="8">
    <location>
        <begin position="78"/>
        <end position="105"/>
    </location>
</feature>
<dbReference type="Pfam" id="PF05699">
    <property type="entry name" value="Dimer_Tnp_hAT"/>
    <property type="match status" value="1"/>
</dbReference>
<dbReference type="InterPro" id="IPR007763">
    <property type="entry name" value="NDUFA12"/>
</dbReference>
<comment type="caution">
    <text evidence="13">The sequence shown here is derived from an EMBL/GenBank/DDBJ whole genome shotgun (WGS) entry which is preliminary data.</text>
</comment>
<protein>
    <recommendedName>
        <fullName evidence="15">NADH dehydrogenase [ubiquinone] 1 alpha subcomplex subunit 12</fullName>
    </recommendedName>
</protein>
<dbReference type="Proteomes" id="UP000604825">
    <property type="component" value="Unassembled WGS sequence"/>
</dbReference>
<dbReference type="Pfam" id="PF05071">
    <property type="entry name" value="NDUFA12"/>
    <property type="match status" value="1"/>
</dbReference>